<evidence type="ECO:0000313" key="5">
    <source>
        <dbReference type="EMBL" id="RBP03564.1"/>
    </source>
</evidence>
<keyword evidence="2" id="KW-0328">Glycosyltransferase</keyword>
<evidence type="ECO:0000256" key="1">
    <source>
        <dbReference type="ARBA" id="ARBA00006739"/>
    </source>
</evidence>
<protein>
    <submittedName>
        <fullName evidence="5">GT2 family glycosyltransferase</fullName>
    </submittedName>
</protein>
<comment type="caution">
    <text evidence="5">The sequence shown here is derived from an EMBL/GenBank/DDBJ whole genome shotgun (WGS) entry which is preliminary data.</text>
</comment>
<dbReference type="PANTHER" id="PTHR43179">
    <property type="entry name" value="RHAMNOSYLTRANSFERASE WBBL"/>
    <property type="match status" value="1"/>
</dbReference>
<reference evidence="5 6" key="1">
    <citation type="submission" date="2018-06" db="EMBL/GenBank/DDBJ databases">
        <title>Genomic Encyclopedia of Type Strains, Phase IV (KMG-IV): sequencing the most valuable type-strain genomes for metagenomic binning, comparative biology and taxonomic classification.</title>
        <authorList>
            <person name="Goeker M."/>
        </authorList>
    </citation>
    <scope>NUCLEOTIDE SEQUENCE [LARGE SCALE GENOMIC DNA]</scope>
    <source>
        <strain evidence="5 6">DSM 24875</strain>
    </source>
</reference>
<dbReference type="AlphaFoldDB" id="A0A366EMR6"/>
<comment type="similarity">
    <text evidence="1">Belongs to the glycosyltransferase 2 family.</text>
</comment>
<feature type="region of interest" description="Disordered" evidence="4">
    <location>
        <begin position="332"/>
        <end position="355"/>
    </location>
</feature>
<dbReference type="GO" id="GO:0016757">
    <property type="term" value="F:glycosyltransferase activity"/>
    <property type="evidence" value="ECO:0007669"/>
    <property type="project" value="UniProtKB-KW"/>
</dbReference>
<dbReference type="EMBL" id="QNRK01000043">
    <property type="protein sequence ID" value="RBP03564.1"/>
    <property type="molecule type" value="Genomic_DNA"/>
</dbReference>
<keyword evidence="3 5" id="KW-0808">Transferase</keyword>
<dbReference type="InterPro" id="IPR029044">
    <property type="entry name" value="Nucleotide-diphossugar_trans"/>
</dbReference>
<dbReference type="Proteomes" id="UP000253529">
    <property type="component" value="Unassembled WGS sequence"/>
</dbReference>
<evidence type="ECO:0000313" key="6">
    <source>
        <dbReference type="Proteomes" id="UP000253529"/>
    </source>
</evidence>
<evidence type="ECO:0000256" key="3">
    <source>
        <dbReference type="ARBA" id="ARBA00022679"/>
    </source>
</evidence>
<dbReference type="PANTHER" id="PTHR43179:SF12">
    <property type="entry name" value="GALACTOFURANOSYLTRANSFERASE GLFT2"/>
    <property type="match status" value="1"/>
</dbReference>
<dbReference type="Gene3D" id="3.90.550.10">
    <property type="entry name" value="Spore Coat Polysaccharide Biosynthesis Protein SpsA, Chain A"/>
    <property type="match status" value="1"/>
</dbReference>
<keyword evidence="6" id="KW-1185">Reference proteome</keyword>
<accession>A0A366EMR6</accession>
<sequence length="355" mass="37438">MADVVVAIVGFRNADDIRACLRSLALLVDTPSFDVFIAENGGPAAMDALVAMLDAGDPAWTPTDAKPPVAPDHGVRTRSYRLDGREPGSGYVHVAESSENLGYAGGVNVWLRPLLAADGWTAAWILNPDTEPRPEALAELAAYSESRGKGMVGSLIVRDDDPTVIAMRGLSWRKWTGRSVAVGRGDSASVEPDPAAVAASLTAPSGASMYVTRSLIERIGLMYDPYFLYSEDVEWGVRAKKLGELGHAHKSVVVHKHGTTIGSSGDKAARSPLSVYLGARNAILFARRNYPAFVLPALAMQILQAGRYLPAGSPANFRTAVQGIVAGVLGETGRPDPLPGAPTTRPDNAAKSVSA</sequence>
<evidence type="ECO:0000256" key="2">
    <source>
        <dbReference type="ARBA" id="ARBA00022676"/>
    </source>
</evidence>
<dbReference type="SUPFAM" id="SSF53448">
    <property type="entry name" value="Nucleotide-diphospho-sugar transferases"/>
    <property type="match status" value="1"/>
</dbReference>
<evidence type="ECO:0000256" key="4">
    <source>
        <dbReference type="SAM" id="MobiDB-lite"/>
    </source>
</evidence>
<name>A0A366EMR6_9HYPH</name>
<dbReference type="RefSeq" id="WP_113892724.1">
    <property type="nucleotide sequence ID" value="NZ_QNRK01000043.1"/>
</dbReference>
<proteinExistence type="inferred from homology"/>
<dbReference type="OrthoDB" id="9771846at2"/>
<organism evidence="5 6">
    <name type="scientific">Roseiarcus fermentans</name>
    <dbReference type="NCBI Taxonomy" id="1473586"/>
    <lineage>
        <taxon>Bacteria</taxon>
        <taxon>Pseudomonadati</taxon>
        <taxon>Pseudomonadota</taxon>
        <taxon>Alphaproteobacteria</taxon>
        <taxon>Hyphomicrobiales</taxon>
        <taxon>Roseiarcaceae</taxon>
        <taxon>Roseiarcus</taxon>
    </lineage>
</organism>
<gene>
    <name evidence="5" type="ORF">DFR50_14350</name>
</gene>